<evidence type="ECO:0000313" key="6">
    <source>
        <dbReference type="Proteomes" id="UP000504603"/>
    </source>
</evidence>
<dbReference type="GO" id="GO:0005829">
    <property type="term" value="C:cytosol"/>
    <property type="evidence" value="ECO:0007669"/>
    <property type="project" value="TreeGrafter"/>
</dbReference>
<dbReference type="OrthoDB" id="38125at2759"/>
<dbReference type="InterPro" id="IPR037163">
    <property type="entry name" value="Spermidine_synt_N_sf"/>
</dbReference>
<reference evidence="7" key="1">
    <citation type="submission" date="2025-08" db="UniProtKB">
        <authorList>
            <consortium name="RefSeq"/>
        </authorList>
    </citation>
    <scope>IDENTIFICATION</scope>
    <source>
        <strain evidence="7">OHB3-1</strain>
    </source>
</reference>
<dbReference type="PROSITE" id="PS01330">
    <property type="entry name" value="PABS_1"/>
    <property type="match status" value="1"/>
</dbReference>
<keyword evidence="2 3" id="KW-0808">Transferase</keyword>
<name>A0A6J1C7X6_MOMCH</name>
<dbReference type="KEGG" id="mcha:111009053"/>
<organism evidence="6 7">
    <name type="scientific">Momordica charantia</name>
    <name type="common">Bitter gourd</name>
    <name type="synonym">Balsam pear</name>
    <dbReference type="NCBI Taxonomy" id="3673"/>
    <lineage>
        <taxon>Eukaryota</taxon>
        <taxon>Viridiplantae</taxon>
        <taxon>Streptophyta</taxon>
        <taxon>Embryophyta</taxon>
        <taxon>Tracheophyta</taxon>
        <taxon>Spermatophyta</taxon>
        <taxon>Magnoliopsida</taxon>
        <taxon>eudicotyledons</taxon>
        <taxon>Gunneridae</taxon>
        <taxon>Pentapetalae</taxon>
        <taxon>rosids</taxon>
        <taxon>fabids</taxon>
        <taxon>Cucurbitales</taxon>
        <taxon>Cucurbitaceae</taxon>
        <taxon>Momordiceae</taxon>
        <taxon>Momordica</taxon>
    </lineage>
</organism>
<feature type="active site" description="Proton acceptor" evidence="3">
    <location>
        <position position="202"/>
    </location>
</feature>
<dbReference type="GeneID" id="111009053"/>
<evidence type="ECO:0000256" key="1">
    <source>
        <dbReference type="ARBA" id="ARBA00007867"/>
    </source>
</evidence>
<dbReference type="Pfam" id="PF01564">
    <property type="entry name" value="Spermine_synth"/>
    <property type="match status" value="1"/>
</dbReference>
<dbReference type="NCBIfam" id="TIGR00417">
    <property type="entry name" value="speE"/>
    <property type="match status" value="1"/>
</dbReference>
<dbReference type="Gene3D" id="2.30.140.10">
    <property type="entry name" value="Spermidine synthase, tetramerisation domain"/>
    <property type="match status" value="1"/>
</dbReference>
<evidence type="ECO:0000313" key="7">
    <source>
        <dbReference type="RefSeq" id="XP_022137674.1"/>
    </source>
</evidence>
<dbReference type="FunFam" id="3.40.50.150:FF:000013">
    <property type="entry name" value="Spermidine synthase"/>
    <property type="match status" value="1"/>
</dbReference>
<dbReference type="InterPro" id="IPR030373">
    <property type="entry name" value="PABS_CS"/>
</dbReference>
<proteinExistence type="inferred from homology"/>
<dbReference type="GO" id="GO:0004766">
    <property type="term" value="F:spermidine synthase activity"/>
    <property type="evidence" value="ECO:0007669"/>
    <property type="project" value="TreeGrafter"/>
</dbReference>
<accession>A0A6J1C7X6</accession>
<dbReference type="PANTHER" id="PTHR11558:SF28">
    <property type="entry name" value="SPERMIDINE SYNTHASE 2-LIKE"/>
    <property type="match status" value="1"/>
</dbReference>
<dbReference type="Pfam" id="PF17284">
    <property type="entry name" value="Spermine_synt_N"/>
    <property type="match status" value="1"/>
</dbReference>
<dbReference type="InterPro" id="IPR029063">
    <property type="entry name" value="SAM-dependent_MTases_sf"/>
</dbReference>
<dbReference type="InterPro" id="IPR030374">
    <property type="entry name" value="PABS"/>
</dbReference>
<dbReference type="GO" id="GO:0008295">
    <property type="term" value="P:spermidine biosynthetic process"/>
    <property type="evidence" value="ECO:0007669"/>
    <property type="project" value="TreeGrafter"/>
</dbReference>
<dbReference type="InterPro" id="IPR001045">
    <property type="entry name" value="Spermi_synthase"/>
</dbReference>
<gene>
    <name evidence="7" type="primary">LOC111009053</name>
</gene>
<keyword evidence="3" id="KW-0620">Polyamine biosynthesis</keyword>
<protein>
    <submittedName>
        <fullName evidence="7">Spermidine synthase 1-like</fullName>
    </submittedName>
</protein>
<sequence length="337" mass="36789">MAFQTGLSSSFLESHLHVTPVNVVSQNVTQNGNGIQNSASLSPVFPGYYADLAPSWPEEAHVYKIEKIIFQEKSQYQDLFVFQTATHGKVVILDGSLQLTEKDEFAYQEMLTHLPLCSIPNPKKVLLIGGGDGGILREVSRHSSVEHIDICDLDKMVIDVYKKFFPDIAVGYEDPRVNVTIGDGAAFIKSIPPGTYDAIILDAFQGMGAYATELSDKDFLESIAKALKPGGVMSTPADSVWLKNFAMEDTIALCRKIFKGSVNYAWTSVPSYPSGAIGFMLCATDGPSVDFKHPVNPLDPINFGVAKRPPMFYNSEIHTAAFCLPAFAKLAMGSKYA</sequence>
<dbReference type="RefSeq" id="XP_022137674.1">
    <property type="nucleotide sequence ID" value="XM_022281982.1"/>
</dbReference>
<dbReference type="SUPFAM" id="SSF53335">
    <property type="entry name" value="S-adenosyl-L-methionine-dependent methyltransferases"/>
    <property type="match status" value="1"/>
</dbReference>
<evidence type="ECO:0000256" key="2">
    <source>
        <dbReference type="ARBA" id="ARBA00022679"/>
    </source>
</evidence>
<keyword evidence="6" id="KW-1185">Reference proteome</keyword>
<evidence type="ECO:0000256" key="4">
    <source>
        <dbReference type="RuleBase" id="RU003836"/>
    </source>
</evidence>
<feature type="domain" description="PABS" evidence="5">
    <location>
        <begin position="46"/>
        <end position="284"/>
    </location>
</feature>
<dbReference type="Gene3D" id="3.40.50.150">
    <property type="entry name" value="Vaccinia Virus protein VP39"/>
    <property type="match status" value="1"/>
</dbReference>
<dbReference type="AlphaFoldDB" id="A0A6J1C7X6"/>
<dbReference type="PANTHER" id="PTHR11558">
    <property type="entry name" value="SPERMIDINE/SPERMINE SYNTHASE"/>
    <property type="match status" value="1"/>
</dbReference>
<dbReference type="PROSITE" id="PS51006">
    <property type="entry name" value="PABS_2"/>
    <property type="match status" value="1"/>
</dbReference>
<dbReference type="HAMAP" id="MF_00198">
    <property type="entry name" value="Spermidine_synth"/>
    <property type="match status" value="1"/>
</dbReference>
<dbReference type="InterPro" id="IPR035246">
    <property type="entry name" value="Spermidine_synt_N"/>
</dbReference>
<evidence type="ECO:0000256" key="3">
    <source>
        <dbReference type="PROSITE-ProRule" id="PRU00354"/>
    </source>
</evidence>
<evidence type="ECO:0000259" key="5">
    <source>
        <dbReference type="PROSITE" id="PS51006"/>
    </source>
</evidence>
<comment type="similarity">
    <text evidence="1 4">Belongs to the spermidine/spermine synthase family.</text>
</comment>
<dbReference type="Proteomes" id="UP000504603">
    <property type="component" value="Unplaced"/>
</dbReference>
<dbReference type="CDD" id="cd02440">
    <property type="entry name" value="AdoMet_MTases"/>
    <property type="match status" value="1"/>
</dbReference>